<evidence type="ECO:0000313" key="3">
    <source>
        <dbReference type="Proteomes" id="UP001181622"/>
    </source>
</evidence>
<comment type="caution">
    <text evidence="2">The sequence shown here is derived from an EMBL/GenBank/DDBJ whole genome shotgun (WGS) entry which is preliminary data.</text>
</comment>
<keyword evidence="3" id="KW-1185">Reference proteome</keyword>
<feature type="signal peptide" evidence="1">
    <location>
        <begin position="1"/>
        <end position="25"/>
    </location>
</feature>
<protein>
    <recommendedName>
        <fullName evidence="4">Invasion protein IalB, involved in pathogenesis</fullName>
    </recommendedName>
</protein>
<evidence type="ECO:0000313" key="2">
    <source>
        <dbReference type="EMBL" id="MDR4307172.1"/>
    </source>
</evidence>
<proteinExistence type="predicted"/>
<dbReference type="Proteomes" id="UP001181622">
    <property type="component" value="Unassembled WGS sequence"/>
</dbReference>
<evidence type="ECO:0008006" key="4">
    <source>
        <dbReference type="Google" id="ProtNLM"/>
    </source>
</evidence>
<accession>A0ABU1DGD2</accession>
<name>A0ABU1DGD2_9HYPH</name>
<feature type="chain" id="PRO_5045252488" description="Invasion protein IalB, involved in pathogenesis" evidence="1">
    <location>
        <begin position="26"/>
        <end position="191"/>
    </location>
</feature>
<reference evidence="2" key="1">
    <citation type="submission" date="2020-10" db="EMBL/GenBank/DDBJ databases">
        <authorList>
            <person name="Abbas A."/>
            <person name="Razzaq R."/>
            <person name="Waqas M."/>
            <person name="Abbas N."/>
            <person name="Nielsen T.K."/>
            <person name="Hansen L.H."/>
            <person name="Hussain S."/>
            <person name="Shahid M."/>
        </authorList>
    </citation>
    <scope>NUCLEOTIDE SEQUENCE</scope>
    <source>
        <strain evidence="2">S14</strain>
    </source>
</reference>
<dbReference type="RefSeq" id="WP_309391758.1">
    <property type="nucleotide sequence ID" value="NZ_JADBEO010000020.1"/>
</dbReference>
<evidence type="ECO:0000256" key="1">
    <source>
        <dbReference type="SAM" id="SignalP"/>
    </source>
</evidence>
<dbReference type="EMBL" id="JADBEO010000020">
    <property type="protein sequence ID" value="MDR4307172.1"/>
    <property type="molecule type" value="Genomic_DNA"/>
</dbReference>
<keyword evidence="1" id="KW-0732">Signal</keyword>
<organism evidence="2 3">
    <name type="scientific">Chelatococcus sambhunathii</name>
    <dbReference type="NCBI Taxonomy" id="363953"/>
    <lineage>
        <taxon>Bacteria</taxon>
        <taxon>Pseudomonadati</taxon>
        <taxon>Pseudomonadota</taxon>
        <taxon>Alphaproteobacteria</taxon>
        <taxon>Hyphomicrobiales</taxon>
        <taxon>Chelatococcaceae</taxon>
        <taxon>Chelatococcus</taxon>
    </lineage>
</organism>
<sequence length="191" mass="19887">MRILKAVAVAILGLPLGLAAQAQRAADLPPIDVTKVVGEIGPGWIKKQTGEEGVTFVCESEACGGRGVVGVGQAKPSADYVKLVVAEPEKALKSFKYGTEESMKATGCAFKSFDVRRLGDRRVQYEGVGTCPEGAAAAMTTIFDADRSGMMSVQILTKSEAEAVKLRDASIGKIVAALDGPDGETSEPGAR</sequence>
<gene>
    <name evidence="2" type="ORF">IHQ68_11130</name>
</gene>